<dbReference type="EMBL" id="BAABJX010000007">
    <property type="protein sequence ID" value="GAA4822557.1"/>
    <property type="molecule type" value="Genomic_DNA"/>
</dbReference>
<evidence type="ECO:0000313" key="4">
    <source>
        <dbReference type="Proteomes" id="UP001500298"/>
    </source>
</evidence>
<dbReference type="Pfam" id="PF03413">
    <property type="entry name" value="PepSY"/>
    <property type="match status" value="1"/>
</dbReference>
<name>A0ABP9D031_9BACT</name>
<dbReference type="InterPro" id="IPR025711">
    <property type="entry name" value="PepSY"/>
</dbReference>
<accession>A0ABP9D031</accession>
<dbReference type="PANTHER" id="PTHR34219:SF3">
    <property type="entry name" value="BLL7967 PROTEIN"/>
    <property type="match status" value="1"/>
</dbReference>
<dbReference type="PANTHER" id="PTHR34219">
    <property type="entry name" value="IRON-REGULATED INNER MEMBRANE PROTEIN-RELATED"/>
    <property type="match status" value="1"/>
</dbReference>
<evidence type="ECO:0000259" key="2">
    <source>
        <dbReference type="Pfam" id="PF03413"/>
    </source>
</evidence>
<feature type="transmembrane region" description="Helical" evidence="1">
    <location>
        <begin position="151"/>
        <end position="172"/>
    </location>
</feature>
<proteinExistence type="predicted"/>
<dbReference type="Proteomes" id="UP001500298">
    <property type="component" value="Unassembled WGS sequence"/>
</dbReference>
<keyword evidence="1" id="KW-0812">Transmembrane</keyword>
<reference evidence="4" key="1">
    <citation type="journal article" date="2019" name="Int. J. Syst. Evol. Microbiol.">
        <title>The Global Catalogue of Microorganisms (GCM) 10K type strain sequencing project: providing services to taxonomists for standard genome sequencing and annotation.</title>
        <authorList>
            <consortium name="The Broad Institute Genomics Platform"/>
            <consortium name="The Broad Institute Genome Sequencing Center for Infectious Disease"/>
            <person name="Wu L."/>
            <person name="Ma J."/>
        </authorList>
    </citation>
    <scope>NUCLEOTIDE SEQUENCE [LARGE SCALE GENOMIC DNA]</scope>
    <source>
        <strain evidence="4">JCM 18326</strain>
    </source>
</reference>
<evidence type="ECO:0000313" key="3">
    <source>
        <dbReference type="EMBL" id="GAA4822557.1"/>
    </source>
</evidence>
<dbReference type="Pfam" id="PF03929">
    <property type="entry name" value="PepSY_TM"/>
    <property type="match status" value="1"/>
</dbReference>
<feature type="domain" description="PepSY" evidence="2">
    <location>
        <begin position="262"/>
        <end position="316"/>
    </location>
</feature>
<keyword evidence="1" id="KW-1133">Transmembrane helix</keyword>
<dbReference type="RefSeq" id="WP_345368711.1">
    <property type="nucleotide sequence ID" value="NZ_BAABJX010000007.1"/>
</dbReference>
<sequence>MKKDSTLTQRIAGHQKKWYGQWHTWAGLISGLILSVVSITGTILVYERELDAWLNPDLFTFEQTAQTRLTLPQALEVVKADHPQMHIEVIYEDQFRNNCIMVAFEEGELHKQAIVNPFTGKITGSRVYADSAMGIIRSLHRTLLVPEIGKYIVGIASLVMVILMITGLRLWIPKKWNMLKTRLTIKSGASVKRQVYDLHNTLGFYFSPVITILALTGAAITFNRFLIIGLFLVSFEPPKSIESILGQQSTYDANNPIPMKVEEVMAIANREIEGGAVKGITLPHDSLGTYEMNIIAPGYAETGDRSLVYYDQYTGERLMSTHHDLPHLGKVYLNWVTPLHYGTFGGQVTRILALITTLVIPVLFISGVYVWYGRWKKSKKKAMQKKQKKQLDHA</sequence>
<feature type="transmembrane region" description="Helical" evidence="1">
    <location>
        <begin position="202"/>
        <end position="235"/>
    </location>
</feature>
<feature type="transmembrane region" description="Helical" evidence="1">
    <location>
        <begin position="25"/>
        <end position="46"/>
    </location>
</feature>
<organism evidence="3 4">
    <name type="scientific">Algivirga pacifica</name>
    <dbReference type="NCBI Taxonomy" id="1162670"/>
    <lineage>
        <taxon>Bacteria</taxon>
        <taxon>Pseudomonadati</taxon>
        <taxon>Bacteroidota</taxon>
        <taxon>Cytophagia</taxon>
        <taxon>Cytophagales</taxon>
        <taxon>Flammeovirgaceae</taxon>
        <taxon>Algivirga</taxon>
    </lineage>
</organism>
<evidence type="ECO:0000256" key="1">
    <source>
        <dbReference type="SAM" id="Phobius"/>
    </source>
</evidence>
<feature type="transmembrane region" description="Helical" evidence="1">
    <location>
        <begin position="351"/>
        <end position="372"/>
    </location>
</feature>
<dbReference type="InterPro" id="IPR005625">
    <property type="entry name" value="PepSY-ass_TM"/>
</dbReference>
<keyword evidence="1" id="KW-0472">Membrane</keyword>
<keyword evidence="4" id="KW-1185">Reference proteome</keyword>
<gene>
    <name evidence="3" type="ORF">GCM10023331_03630</name>
</gene>
<comment type="caution">
    <text evidence="3">The sequence shown here is derived from an EMBL/GenBank/DDBJ whole genome shotgun (WGS) entry which is preliminary data.</text>
</comment>
<protein>
    <submittedName>
        <fullName evidence="3">PepSY-associated TM helix domain-containing protein</fullName>
    </submittedName>
</protein>